<sequence length="427" mass="47618">MNKQNPFAKLGLDGDMLAMLAEQGVQFGQLGELDAMMGAMNFTSEPIHDFGQHELDLNLEGWSGTHNCQVLLTTRHMGNHMLLFARGMTTMALEIHVLDADESTTADEFEAGLDEELEAMLAEAEETMAGLPENDLPGDGLDLDEEPENQPLDPVIVLNFGRFDIFHGYRTIQLMLQFSGIPISEDVITACGMFMLRGETAEALDRYGHAIAYFGGMETVAEILAAAVPETLIEHVLSHIIQDNMKPWMLTQEAVQKTVTWEEEWTFYGCLSPAEYEDLKAHREAVLAPYQEPIDAFVQYMLQFITDDDIPFHLIGTAADGMKKDFIEGLIMALERIPAEKQSPVLVLSLALTISLSKAEKSQMRRNEGNITILNGVLSEATDWSLNWYDAHGGATTSDRACRTFVRQNVYAFPNLEVVDQLRYGPM</sequence>
<dbReference type="AlphaFoldDB" id="A0A955LGH6"/>
<reference evidence="1" key="1">
    <citation type="submission" date="2020-04" db="EMBL/GenBank/DDBJ databases">
        <authorList>
            <person name="Zhang T."/>
        </authorList>
    </citation>
    <scope>NUCLEOTIDE SEQUENCE</scope>
    <source>
        <strain evidence="1">HKST-UBA01</strain>
    </source>
</reference>
<accession>A0A955LGH6</accession>
<comment type="caution">
    <text evidence="1">The sequence shown here is derived from an EMBL/GenBank/DDBJ whole genome shotgun (WGS) entry which is preliminary data.</text>
</comment>
<evidence type="ECO:0000313" key="2">
    <source>
        <dbReference type="Proteomes" id="UP000701698"/>
    </source>
</evidence>
<gene>
    <name evidence="1" type="ORF">KC571_01205</name>
</gene>
<dbReference type="Proteomes" id="UP000701698">
    <property type="component" value="Unassembled WGS sequence"/>
</dbReference>
<name>A0A955LGH6_UNCKA</name>
<evidence type="ECO:0000313" key="1">
    <source>
        <dbReference type="EMBL" id="MCA9389993.1"/>
    </source>
</evidence>
<organism evidence="1 2">
    <name type="scientific">candidate division WWE3 bacterium</name>
    <dbReference type="NCBI Taxonomy" id="2053526"/>
    <lineage>
        <taxon>Bacteria</taxon>
        <taxon>Katanobacteria</taxon>
    </lineage>
</organism>
<proteinExistence type="predicted"/>
<protein>
    <submittedName>
        <fullName evidence="1">Uncharacterized protein</fullName>
    </submittedName>
</protein>
<dbReference type="EMBL" id="JAGQKX010000018">
    <property type="protein sequence ID" value="MCA9389993.1"/>
    <property type="molecule type" value="Genomic_DNA"/>
</dbReference>
<reference evidence="1" key="2">
    <citation type="journal article" date="2021" name="Microbiome">
        <title>Successional dynamics and alternative stable states in a saline activated sludge microbial community over 9 years.</title>
        <authorList>
            <person name="Wang Y."/>
            <person name="Ye J."/>
            <person name="Ju F."/>
            <person name="Liu L."/>
            <person name="Boyd J.A."/>
            <person name="Deng Y."/>
            <person name="Parks D.H."/>
            <person name="Jiang X."/>
            <person name="Yin X."/>
            <person name="Woodcroft B.J."/>
            <person name="Tyson G.W."/>
            <person name="Hugenholtz P."/>
            <person name="Polz M.F."/>
            <person name="Zhang T."/>
        </authorList>
    </citation>
    <scope>NUCLEOTIDE SEQUENCE</scope>
    <source>
        <strain evidence="1">HKST-UBA01</strain>
    </source>
</reference>